<gene>
    <name evidence="6" type="ORF">BCR44DRAFT_1426375</name>
</gene>
<dbReference type="InterPro" id="IPR008011">
    <property type="entry name" value="Complex1_LYR_dom"/>
</dbReference>
<evidence type="ECO:0000313" key="7">
    <source>
        <dbReference type="Proteomes" id="UP000193411"/>
    </source>
</evidence>
<feature type="domain" description="Complex 1 LYR protein" evidence="5">
    <location>
        <begin position="11"/>
        <end position="68"/>
    </location>
</feature>
<dbReference type="OrthoDB" id="273010at2759"/>
<comment type="subcellular location">
    <subcellularLocation>
        <location evidence="1">Mitochondrion matrix</location>
    </subcellularLocation>
</comment>
<evidence type="ECO:0000256" key="1">
    <source>
        <dbReference type="ARBA" id="ARBA00004305"/>
    </source>
</evidence>
<reference evidence="6 7" key="1">
    <citation type="submission" date="2016-07" db="EMBL/GenBank/DDBJ databases">
        <title>Pervasive Adenine N6-methylation of Active Genes in Fungi.</title>
        <authorList>
            <consortium name="DOE Joint Genome Institute"/>
            <person name="Mondo S.J."/>
            <person name="Dannebaum R.O."/>
            <person name="Kuo R.C."/>
            <person name="Labutti K."/>
            <person name="Haridas S."/>
            <person name="Kuo A."/>
            <person name="Salamov A."/>
            <person name="Ahrendt S.R."/>
            <person name="Lipzen A."/>
            <person name="Sullivan W."/>
            <person name="Andreopoulos W.B."/>
            <person name="Clum A."/>
            <person name="Lindquist E."/>
            <person name="Daum C."/>
            <person name="Ramamoorthy G.K."/>
            <person name="Gryganskyi A."/>
            <person name="Culley D."/>
            <person name="Magnuson J.K."/>
            <person name="James T.Y."/>
            <person name="O'Malley M.A."/>
            <person name="Stajich J.E."/>
            <person name="Spatafora J.W."/>
            <person name="Visel A."/>
            <person name="Grigoriev I.V."/>
        </authorList>
    </citation>
    <scope>NUCLEOTIDE SEQUENCE [LARGE SCALE GENOMIC DNA]</scope>
    <source>
        <strain evidence="6 7">PL171</strain>
    </source>
</reference>
<dbReference type="CDD" id="cd20268">
    <property type="entry name" value="Complex1_LYR_SDHAF1_LYRM8"/>
    <property type="match status" value="1"/>
</dbReference>
<sequence>MATRHSGLQLQVIKLYRQSLVAAKAKPPQYRDNWIRFVRSEFAKNRSVSPKDFNTIEYLVRWGNSRLNTLKNPSIQNISSM</sequence>
<evidence type="ECO:0000259" key="5">
    <source>
        <dbReference type="Pfam" id="PF05347"/>
    </source>
</evidence>
<protein>
    <recommendedName>
        <fullName evidence="5">Complex 1 LYR protein domain-containing protein</fullName>
    </recommendedName>
</protein>
<dbReference type="Pfam" id="PF05347">
    <property type="entry name" value="Complex1_LYR"/>
    <property type="match status" value="1"/>
</dbReference>
<dbReference type="STRING" id="765915.A0A1Y2I1R6"/>
<dbReference type="PANTHER" id="PTHR13675">
    <property type="entry name" value="LYR MOTIF-CONTAINING PROTEIN 2"/>
    <property type="match status" value="1"/>
</dbReference>
<comment type="caution">
    <text evidence="6">The sequence shown here is derived from an EMBL/GenBank/DDBJ whole genome shotgun (WGS) entry which is preliminary data.</text>
</comment>
<accession>A0A1Y2I1R6</accession>
<dbReference type="GO" id="GO:0005759">
    <property type="term" value="C:mitochondrial matrix"/>
    <property type="evidence" value="ECO:0007669"/>
    <property type="project" value="UniProtKB-SubCell"/>
</dbReference>
<evidence type="ECO:0000256" key="4">
    <source>
        <dbReference type="ARBA" id="ARBA00025715"/>
    </source>
</evidence>
<keyword evidence="2" id="KW-0496">Mitochondrion</keyword>
<evidence type="ECO:0000256" key="2">
    <source>
        <dbReference type="ARBA" id="ARBA00023128"/>
    </source>
</evidence>
<dbReference type="GO" id="GO:0034553">
    <property type="term" value="P:mitochondrial respiratory chain complex II assembly"/>
    <property type="evidence" value="ECO:0007669"/>
    <property type="project" value="InterPro"/>
</dbReference>
<dbReference type="PANTHER" id="PTHR13675:SF1">
    <property type="entry name" value="SUCCINATE DEHYDROGENASE ASSEMBLY FACTOR 1, MITOCHONDRIAL"/>
    <property type="match status" value="1"/>
</dbReference>
<name>A0A1Y2I1R6_9FUNG</name>
<dbReference type="EMBL" id="MCFL01000005">
    <property type="protein sequence ID" value="ORZ39352.1"/>
    <property type="molecule type" value="Genomic_DNA"/>
</dbReference>
<proteinExistence type="inferred from homology"/>
<keyword evidence="3" id="KW-0143">Chaperone</keyword>
<dbReference type="InterPro" id="IPR045295">
    <property type="entry name" value="Complex1_LYR_SDHAF1_LYRM8"/>
</dbReference>
<comment type="similarity">
    <text evidence="4">Belongs to the complex I LYR family. SDHAF1 subfamily.</text>
</comment>
<keyword evidence="7" id="KW-1185">Reference proteome</keyword>
<evidence type="ECO:0000313" key="6">
    <source>
        <dbReference type="EMBL" id="ORZ39352.1"/>
    </source>
</evidence>
<dbReference type="AlphaFoldDB" id="A0A1Y2I1R6"/>
<dbReference type="Proteomes" id="UP000193411">
    <property type="component" value="Unassembled WGS sequence"/>
</dbReference>
<organism evidence="6 7">
    <name type="scientific">Catenaria anguillulae PL171</name>
    <dbReference type="NCBI Taxonomy" id="765915"/>
    <lineage>
        <taxon>Eukaryota</taxon>
        <taxon>Fungi</taxon>
        <taxon>Fungi incertae sedis</taxon>
        <taxon>Blastocladiomycota</taxon>
        <taxon>Blastocladiomycetes</taxon>
        <taxon>Blastocladiales</taxon>
        <taxon>Catenariaceae</taxon>
        <taxon>Catenaria</taxon>
    </lineage>
</organism>
<evidence type="ECO:0000256" key="3">
    <source>
        <dbReference type="ARBA" id="ARBA00023186"/>
    </source>
</evidence>